<dbReference type="EMBL" id="JAFELM010000043">
    <property type="protein sequence ID" value="MBM6619536.1"/>
    <property type="molecule type" value="Genomic_DNA"/>
</dbReference>
<gene>
    <name evidence="1" type="ORF">JR050_17890</name>
</gene>
<comment type="caution">
    <text evidence="1">The sequence shown here is derived from an EMBL/GenBank/DDBJ whole genome shotgun (WGS) entry which is preliminary data.</text>
</comment>
<protein>
    <submittedName>
        <fullName evidence="1">Flavoprotein</fullName>
    </submittedName>
</protein>
<keyword evidence="2" id="KW-1185">Reference proteome</keyword>
<organism evidence="1 2">
    <name type="scientific">Bacillus suaedaesalsae</name>
    <dbReference type="NCBI Taxonomy" id="2810349"/>
    <lineage>
        <taxon>Bacteria</taxon>
        <taxon>Bacillati</taxon>
        <taxon>Bacillota</taxon>
        <taxon>Bacilli</taxon>
        <taxon>Bacillales</taxon>
        <taxon>Bacillaceae</taxon>
        <taxon>Bacillus</taxon>
    </lineage>
</organism>
<sequence>MDESFEKSLDRYLFAWKTSSLVDLQKYISEGYKAREVSQGEIIDFGFEQSIKGWKQGFHFAKENNANWILEQISIIPLRADEKMVIISASLEIQGKPLETANLFFQTFKKIDGSEWKLVRSYIEAGVLPPK</sequence>
<evidence type="ECO:0000313" key="1">
    <source>
        <dbReference type="EMBL" id="MBM6619536.1"/>
    </source>
</evidence>
<name>A0ABS2DM18_9BACI</name>
<accession>A0ABS2DM18</accession>
<proteinExistence type="predicted"/>
<dbReference type="RefSeq" id="WP_204205144.1">
    <property type="nucleotide sequence ID" value="NZ_JAFELM010000043.1"/>
</dbReference>
<evidence type="ECO:0000313" key="2">
    <source>
        <dbReference type="Proteomes" id="UP001518925"/>
    </source>
</evidence>
<reference evidence="1 2" key="1">
    <citation type="submission" date="2021-02" db="EMBL/GenBank/DDBJ databases">
        <title>Bacillus sp. RD4P76, an endophyte from a halophyte.</title>
        <authorList>
            <person name="Sun J.-Q."/>
        </authorList>
    </citation>
    <scope>NUCLEOTIDE SEQUENCE [LARGE SCALE GENOMIC DNA]</scope>
    <source>
        <strain evidence="1 2">RD4P76</strain>
    </source>
</reference>
<dbReference type="Proteomes" id="UP001518925">
    <property type="component" value="Unassembled WGS sequence"/>
</dbReference>